<keyword evidence="3" id="KW-1185">Reference proteome</keyword>
<dbReference type="EMBL" id="JAWCUD010000024">
    <property type="protein sequence ID" value="MDU0206372.1"/>
    <property type="molecule type" value="Genomic_DNA"/>
</dbReference>
<reference evidence="2 3" key="1">
    <citation type="submission" date="2023-10" db="EMBL/GenBank/DDBJ databases">
        <title>Paenibacillus strain PFR10 Genome sequencing and assembly.</title>
        <authorList>
            <person name="Kim I."/>
        </authorList>
    </citation>
    <scope>NUCLEOTIDE SEQUENCE [LARGE SCALE GENOMIC DNA]</scope>
    <source>
        <strain evidence="2 3">PFR10</strain>
    </source>
</reference>
<feature type="domain" description="ChrB C-terminal" evidence="1">
    <location>
        <begin position="3"/>
        <end position="136"/>
    </location>
</feature>
<dbReference type="RefSeq" id="WP_315956168.1">
    <property type="nucleotide sequence ID" value="NZ_JAWCUD010000024.1"/>
</dbReference>
<dbReference type="Proteomes" id="UP001260980">
    <property type="component" value="Unassembled WGS sequence"/>
</dbReference>
<sequence>MKWVTREHGNVERVACPWLIQRFIDKDAEFAFVPNHTNPSDITDGIPYDMKGVELGHHQGRCSFESFLLKYGLDDDQALVMMGSIIHGADIPVDIDITPESAGLRAIAFGFHYLGISDHEKISLQSVMYDALYAWCQRKTGRLSPEVS</sequence>
<proteinExistence type="predicted"/>
<evidence type="ECO:0000259" key="1">
    <source>
        <dbReference type="Pfam" id="PF09828"/>
    </source>
</evidence>
<dbReference type="Pfam" id="PF09828">
    <property type="entry name" value="ChrB_C"/>
    <property type="match status" value="1"/>
</dbReference>
<accession>A0ABU3RPZ0</accession>
<evidence type="ECO:0000313" key="3">
    <source>
        <dbReference type="Proteomes" id="UP001260980"/>
    </source>
</evidence>
<organism evidence="2 3">
    <name type="scientific">Paenibacillus violae</name>
    <dbReference type="NCBI Taxonomy" id="3077234"/>
    <lineage>
        <taxon>Bacteria</taxon>
        <taxon>Bacillati</taxon>
        <taxon>Bacillota</taxon>
        <taxon>Bacilli</taxon>
        <taxon>Bacillales</taxon>
        <taxon>Paenibacillaceae</taxon>
        <taxon>Paenibacillus</taxon>
    </lineage>
</organism>
<evidence type="ECO:0000313" key="2">
    <source>
        <dbReference type="EMBL" id="MDU0206372.1"/>
    </source>
</evidence>
<protein>
    <submittedName>
        <fullName evidence="2">Chromate resistance protein</fullName>
    </submittedName>
</protein>
<gene>
    <name evidence="2" type="ORF">RQP52_35475</name>
</gene>
<dbReference type="InterPro" id="IPR018634">
    <property type="entry name" value="ChrB_C"/>
</dbReference>
<name>A0ABU3RPZ0_9BACL</name>
<comment type="caution">
    <text evidence="2">The sequence shown here is derived from an EMBL/GenBank/DDBJ whole genome shotgun (WGS) entry which is preliminary data.</text>
</comment>